<dbReference type="STRING" id="211165.GCA_000317285_05007"/>
<protein>
    <submittedName>
        <fullName evidence="1">Uncharacterized protein</fullName>
    </submittedName>
</protein>
<dbReference type="AlphaFoldDB" id="A0A3S1A323"/>
<proteinExistence type="predicted"/>
<evidence type="ECO:0000313" key="1">
    <source>
        <dbReference type="EMBL" id="RUR86655.1"/>
    </source>
</evidence>
<comment type="caution">
    <text evidence="1">The sequence shown here is derived from an EMBL/GenBank/DDBJ whole genome shotgun (WGS) entry which is preliminary data.</text>
</comment>
<name>A0A3S1A323_CHLFR</name>
<keyword evidence="2" id="KW-1185">Reference proteome</keyword>
<accession>A0A3S1A323</accession>
<sequence length="74" mass="8294">MKLKNQAFINSYSLRLCVTPVATTRLTRKGVLAPLREANSYFESATPEFCVKFELRDKGTNHKGHVDAKRLPAG</sequence>
<evidence type="ECO:0000313" key="2">
    <source>
        <dbReference type="Proteomes" id="UP000268857"/>
    </source>
</evidence>
<organism evidence="1 2">
    <name type="scientific">Chlorogloeopsis fritschii PCC 6912</name>
    <dbReference type="NCBI Taxonomy" id="211165"/>
    <lineage>
        <taxon>Bacteria</taxon>
        <taxon>Bacillati</taxon>
        <taxon>Cyanobacteriota</taxon>
        <taxon>Cyanophyceae</taxon>
        <taxon>Nostocales</taxon>
        <taxon>Chlorogloeopsidaceae</taxon>
        <taxon>Chlorogloeopsis</taxon>
    </lineage>
</organism>
<dbReference type="EMBL" id="RSCJ01000001">
    <property type="protein sequence ID" value="RUR86655.1"/>
    <property type="molecule type" value="Genomic_DNA"/>
</dbReference>
<dbReference type="RefSeq" id="WP_071588437.1">
    <property type="nucleotide sequence ID" value="NZ_AJLN01000116.1"/>
</dbReference>
<dbReference type="Proteomes" id="UP000268857">
    <property type="component" value="Unassembled WGS sequence"/>
</dbReference>
<gene>
    <name evidence="1" type="ORF">PCC6912_00980</name>
</gene>
<reference evidence="1 2" key="1">
    <citation type="journal article" date="2019" name="Genome Biol. Evol.">
        <title>Day and night: Metabolic profiles and evolutionary relationships of six axenic non-marine cyanobacteria.</title>
        <authorList>
            <person name="Will S.E."/>
            <person name="Henke P."/>
            <person name="Boedeker C."/>
            <person name="Huang S."/>
            <person name="Brinkmann H."/>
            <person name="Rohde M."/>
            <person name="Jarek M."/>
            <person name="Friedl T."/>
            <person name="Seufert S."/>
            <person name="Schumacher M."/>
            <person name="Overmann J."/>
            <person name="Neumann-Schaal M."/>
            <person name="Petersen J."/>
        </authorList>
    </citation>
    <scope>NUCLEOTIDE SEQUENCE [LARGE SCALE GENOMIC DNA]</scope>
    <source>
        <strain evidence="1 2">PCC 6912</strain>
    </source>
</reference>